<name>A0ABP1CQH0_9APHY</name>
<reference evidence="2" key="1">
    <citation type="submission" date="2024-04" db="EMBL/GenBank/DDBJ databases">
        <authorList>
            <person name="Shaw F."/>
            <person name="Minotto A."/>
        </authorList>
    </citation>
    <scope>NUCLEOTIDE SEQUENCE [LARGE SCALE GENOMIC DNA]</scope>
</reference>
<gene>
    <name evidence="1" type="ORF">GFSPODELE1_LOCUS1408</name>
</gene>
<accession>A0ABP1CQH0</accession>
<dbReference type="Proteomes" id="UP001497453">
    <property type="component" value="Chromosome 1"/>
</dbReference>
<sequence length="121" mass="13537">MSTRPASRNIDDLLNDPELEYEVDRAITNLEKPSSVCITPGSMVWVKPRKTRTWARAKVLNFRTSNTPYGGLMPPKCYQVYYGGAKVWFDGGKGEVKPCTPENDEQVALVHSALAAREEGY</sequence>
<proteinExistence type="predicted"/>
<evidence type="ECO:0000313" key="1">
    <source>
        <dbReference type="EMBL" id="CAL1696922.1"/>
    </source>
</evidence>
<organism evidence="1 2">
    <name type="scientific">Somion occarium</name>
    <dbReference type="NCBI Taxonomy" id="3059160"/>
    <lineage>
        <taxon>Eukaryota</taxon>
        <taxon>Fungi</taxon>
        <taxon>Dikarya</taxon>
        <taxon>Basidiomycota</taxon>
        <taxon>Agaricomycotina</taxon>
        <taxon>Agaricomycetes</taxon>
        <taxon>Polyporales</taxon>
        <taxon>Cerrenaceae</taxon>
        <taxon>Somion</taxon>
    </lineage>
</organism>
<dbReference type="EMBL" id="OZ037944">
    <property type="protein sequence ID" value="CAL1696922.1"/>
    <property type="molecule type" value="Genomic_DNA"/>
</dbReference>
<evidence type="ECO:0000313" key="2">
    <source>
        <dbReference type="Proteomes" id="UP001497453"/>
    </source>
</evidence>
<keyword evidence="2" id="KW-1185">Reference proteome</keyword>
<protein>
    <submittedName>
        <fullName evidence="1">Uncharacterized protein</fullName>
    </submittedName>
</protein>